<name>F3G013_PSESX</name>
<reference evidence="1 2" key="1">
    <citation type="journal article" date="2011" name="PLoS Pathog.">
        <title>Dynamic evolution of pathogenicity revealed by sequencing and comparative genomics of 19 Pseudomonas syringae isolates.</title>
        <authorList>
            <person name="Baltrus D.A."/>
            <person name="Nishimura M.T."/>
            <person name="Romanchuk A."/>
            <person name="Chang J.H."/>
            <person name="Mukhtar M.S."/>
            <person name="Cherkis K."/>
            <person name="Roach J."/>
            <person name="Grant S.R."/>
            <person name="Jones C.D."/>
            <person name="Dangl J.L."/>
        </authorList>
    </citation>
    <scope>NUCLEOTIDE SEQUENCE [LARGE SCALE GENOMIC DNA]</scope>
    <source>
        <strain evidence="2">M301072PT</strain>
    </source>
</reference>
<sequence length="39" mass="4383">KGVMIEHRNTVNFLSWAHTAFDGAALEKTLFSTSLNFDL</sequence>
<feature type="non-terminal residue" evidence="1">
    <location>
        <position position="39"/>
    </location>
</feature>
<dbReference type="AlphaFoldDB" id="F3G013"/>
<gene>
    <name evidence="1" type="ORF">PSYJA_44911</name>
</gene>
<protein>
    <submittedName>
        <fullName evidence="1">Amino acid adenylation</fullName>
    </submittedName>
</protein>
<feature type="non-terminal residue" evidence="1">
    <location>
        <position position="1"/>
    </location>
</feature>
<dbReference type="Gene3D" id="3.40.50.12780">
    <property type="entry name" value="N-terminal domain of ligase-like"/>
    <property type="match status" value="1"/>
</dbReference>
<proteinExistence type="predicted"/>
<organism evidence="1 2">
    <name type="scientific">Pseudomonas syringae pv. japonica str. M301072</name>
    <dbReference type="NCBI Taxonomy" id="629262"/>
    <lineage>
        <taxon>Bacteria</taxon>
        <taxon>Pseudomonadati</taxon>
        <taxon>Pseudomonadota</taxon>
        <taxon>Gammaproteobacteria</taxon>
        <taxon>Pseudomonadales</taxon>
        <taxon>Pseudomonadaceae</taxon>
        <taxon>Pseudomonas</taxon>
        <taxon>Pseudomonas syringae</taxon>
    </lineage>
</organism>
<evidence type="ECO:0000313" key="2">
    <source>
        <dbReference type="Proteomes" id="UP000004471"/>
    </source>
</evidence>
<dbReference type="EMBL" id="AEAH01004068">
    <property type="protein sequence ID" value="EGH35805.1"/>
    <property type="molecule type" value="Genomic_DNA"/>
</dbReference>
<comment type="caution">
    <text evidence="1">The sequence shown here is derived from an EMBL/GenBank/DDBJ whole genome shotgun (WGS) entry which is preliminary data.</text>
</comment>
<evidence type="ECO:0000313" key="1">
    <source>
        <dbReference type="EMBL" id="EGH35805.1"/>
    </source>
</evidence>
<dbReference type="InterPro" id="IPR042099">
    <property type="entry name" value="ANL_N_sf"/>
</dbReference>
<dbReference type="Proteomes" id="UP000004471">
    <property type="component" value="Unassembled WGS sequence"/>
</dbReference>
<accession>F3G013</accession>